<dbReference type="InterPro" id="IPR025711">
    <property type="entry name" value="PepSY"/>
</dbReference>
<gene>
    <name evidence="2" type="ORF">J1TS3_24180</name>
</gene>
<sequence>MKKIFQKRILLIVLTSGMIIALIWQLSISMVSARPLSEADASKLVRDLYGGEIAAIKKTNDHFYISLQSEIGLYEITIDQKSGEILGIEKKESDKSEQQLTVPEVKQLIKKDYPGKIEQLEKRSENGQLFYFVIVRNGTVETTIKLNPVSGKIVESSKKTDTKEETVHGITKKEAVKIALNQVKGVVEDVDIEESDGLYYYLVEVEQDKEREATIQINSITGEILSITWDD</sequence>
<evidence type="ECO:0000313" key="3">
    <source>
        <dbReference type="Proteomes" id="UP000680279"/>
    </source>
</evidence>
<evidence type="ECO:0000259" key="1">
    <source>
        <dbReference type="Pfam" id="PF03413"/>
    </source>
</evidence>
<feature type="domain" description="PepSY" evidence="1">
    <location>
        <begin position="170"/>
        <end position="227"/>
    </location>
</feature>
<comment type="caution">
    <text evidence="2">The sequence shown here is derived from an EMBL/GenBank/DDBJ whole genome shotgun (WGS) entry which is preliminary data.</text>
</comment>
<protein>
    <recommendedName>
        <fullName evidence="1">PepSY domain-containing protein</fullName>
    </recommendedName>
</protein>
<feature type="domain" description="PepSY" evidence="1">
    <location>
        <begin position="104"/>
        <end position="155"/>
    </location>
</feature>
<accession>A0ABQ4K6D3</accession>
<dbReference type="Proteomes" id="UP000680279">
    <property type="component" value="Unassembled WGS sequence"/>
</dbReference>
<dbReference type="RefSeq" id="WP_018704913.1">
    <property type="nucleotide sequence ID" value="NZ_BOQT01000008.1"/>
</dbReference>
<organism evidence="2 3">
    <name type="scientific">Siminovitchia fordii</name>
    <dbReference type="NCBI Taxonomy" id="254759"/>
    <lineage>
        <taxon>Bacteria</taxon>
        <taxon>Bacillati</taxon>
        <taxon>Bacillota</taxon>
        <taxon>Bacilli</taxon>
        <taxon>Bacillales</taxon>
        <taxon>Bacillaceae</taxon>
        <taxon>Siminovitchia</taxon>
    </lineage>
</organism>
<dbReference type="EMBL" id="BOQT01000008">
    <property type="protein sequence ID" value="GIN21284.1"/>
    <property type="molecule type" value="Genomic_DNA"/>
</dbReference>
<evidence type="ECO:0000313" key="2">
    <source>
        <dbReference type="EMBL" id="GIN21284.1"/>
    </source>
</evidence>
<reference evidence="2 3" key="1">
    <citation type="submission" date="2021-03" db="EMBL/GenBank/DDBJ databases">
        <title>Antimicrobial resistance genes in bacteria isolated from Japanese honey, and their potential for conferring macrolide and lincosamide resistance in the American foulbrood pathogen Paenibacillus larvae.</title>
        <authorList>
            <person name="Okamoto M."/>
            <person name="Kumagai M."/>
            <person name="Kanamori H."/>
            <person name="Takamatsu D."/>
        </authorList>
    </citation>
    <scope>NUCLEOTIDE SEQUENCE [LARGE SCALE GENOMIC DNA]</scope>
    <source>
        <strain evidence="2 3">J1TS3</strain>
    </source>
</reference>
<dbReference type="Pfam" id="PF03413">
    <property type="entry name" value="PepSY"/>
    <property type="match status" value="2"/>
</dbReference>
<keyword evidence="3" id="KW-1185">Reference proteome</keyword>
<dbReference type="Gene3D" id="3.10.450.40">
    <property type="match status" value="2"/>
</dbReference>
<proteinExistence type="predicted"/>
<name>A0ABQ4K6D3_9BACI</name>